<dbReference type="Proteomes" id="UP000252415">
    <property type="component" value="Unassembled WGS sequence"/>
</dbReference>
<dbReference type="EMBL" id="QPJD01000007">
    <property type="protein sequence ID" value="RCW47990.1"/>
    <property type="molecule type" value="Genomic_DNA"/>
</dbReference>
<organism evidence="3 4">
    <name type="scientific">Paenibacillus prosopidis</name>
    <dbReference type="NCBI Taxonomy" id="630520"/>
    <lineage>
        <taxon>Bacteria</taxon>
        <taxon>Bacillati</taxon>
        <taxon>Bacillota</taxon>
        <taxon>Bacilli</taxon>
        <taxon>Bacillales</taxon>
        <taxon>Paenibacillaceae</taxon>
        <taxon>Paenibacillus</taxon>
    </lineage>
</organism>
<evidence type="ECO:0000313" key="3">
    <source>
        <dbReference type="EMBL" id="RCW47990.1"/>
    </source>
</evidence>
<name>A0A368W0K8_9BACL</name>
<evidence type="ECO:0000256" key="1">
    <source>
        <dbReference type="ARBA" id="ARBA00006817"/>
    </source>
</evidence>
<feature type="domain" description="Activator of Hsp90 ATPase homologue 1/2-like C-terminal" evidence="2">
    <location>
        <begin position="12"/>
        <end position="129"/>
    </location>
</feature>
<dbReference type="InterPro" id="IPR013538">
    <property type="entry name" value="ASHA1/2-like_C"/>
</dbReference>
<reference evidence="3 4" key="1">
    <citation type="submission" date="2018-07" db="EMBL/GenBank/DDBJ databases">
        <title>Genomic Encyclopedia of Type Strains, Phase III (KMG-III): the genomes of soil and plant-associated and newly described type strains.</title>
        <authorList>
            <person name="Whitman W."/>
        </authorList>
    </citation>
    <scope>NUCLEOTIDE SEQUENCE [LARGE SCALE GENOMIC DNA]</scope>
    <source>
        <strain evidence="3 4">CECT 7506</strain>
    </source>
</reference>
<dbReference type="SUPFAM" id="SSF55961">
    <property type="entry name" value="Bet v1-like"/>
    <property type="match status" value="1"/>
</dbReference>
<dbReference type="AlphaFoldDB" id="A0A368W0K8"/>
<comment type="caution">
    <text evidence="3">The sequence shown here is derived from an EMBL/GenBank/DDBJ whole genome shotgun (WGS) entry which is preliminary data.</text>
</comment>
<dbReference type="CDD" id="cd08892">
    <property type="entry name" value="SRPBCC_Aha1"/>
    <property type="match status" value="1"/>
</dbReference>
<gene>
    <name evidence="3" type="ORF">DFP97_107192</name>
</gene>
<protein>
    <submittedName>
        <fullName evidence="3">Activator of Hsp90 ATPase-like protein</fullName>
    </submittedName>
</protein>
<evidence type="ECO:0000259" key="2">
    <source>
        <dbReference type="Pfam" id="PF08327"/>
    </source>
</evidence>
<dbReference type="InterPro" id="IPR023393">
    <property type="entry name" value="START-like_dom_sf"/>
</dbReference>
<keyword evidence="4" id="KW-1185">Reference proteome</keyword>
<dbReference type="RefSeq" id="WP_114380389.1">
    <property type="nucleotide sequence ID" value="NZ_QPJD01000007.1"/>
</dbReference>
<dbReference type="Gene3D" id="3.30.530.20">
    <property type="match status" value="1"/>
</dbReference>
<evidence type="ECO:0000313" key="4">
    <source>
        <dbReference type="Proteomes" id="UP000252415"/>
    </source>
</evidence>
<proteinExistence type="inferred from homology"/>
<sequence length="129" mass="14310">MSTSIHQEVIFKASPSRIYEILMNSGQFSEATGGAPTEISPEVGGSFSCFGGHIVGRNVELVPNQRIVQAWRPSRWPDGVYSIVKFELKEQGADTLLVFDHTGIPEGQSEHLAPGWKDNYWNSLEKYLG</sequence>
<accession>A0A368W0K8</accession>
<dbReference type="Pfam" id="PF08327">
    <property type="entry name" value="AHSA1"/>
    <property type="match status" value="1"/>
</dbReference>
<comment type="similarity">
    <text evidence="1">Belongs to the AHA1 family.</text>
</comment>
<dbReference type="OrthoDB" id="337378at2"/>